<dbReference type="GO" id="GO:0009639">
    <property type="term" value="P:response to red or far red light"/>
    <property type="evidence" value="ECO:0007669"/>
    <property type="project" value="InterPro"/>
</dbReference>
<name>A0A1D1YEA3_9ARAE</name>
<evidence type="ECO:0000313" key="5">
    <source>
        <dbReference type="EMBL" id="JAT52957.1"/>
    </source>
</evidence>
<feature type="region of interest" description="Disordered" evidence="2">
    <location>
        <begin position="53"/>
        <end position="84"/>
    </location>
</feature>
<reference evidence="5" key="1">
    <citation type="submission" date="2015-07" db="EMBL/GenBank/DDBJ databases">
        <title>Transcriptome Assembly of Anthurium amnicola.</title>
        <authorList>
            <person name="Suzuki J."/>
        </authorList>
    </citation>
    <scope>NUCLEOTIDE SEQUENCE</scope>
</reference>
<dbReference type="AlphaFoldDB" id="A0A1D1YEA3"/>
<sequence length="500" mass="55721">MLQKFALAFKTKTVEFFAEEEGSDDDDHACGVPSADLDPAEEIITGQRVVAVKPDRPNDGEKSPAASPPTALPSHHHRHPQQQQQQLQTALVSSLFAAVSSFHAAYLNLQTAHEPFHLDSIRAADRAAVSHLRHLSDLRRAYRGLQTNPSGASQGLPLSSHLEAEVLENQSMLRRFETIFNQLQSDVDRKDAEVSHLKQQLREMEASNLLLERKLGTSCPSAAIDEGVKLLLSIGVFDAILREACKAAHGFTKTLIDLLKGSGWDLEAVAKSIYPGVDFVKRGHRGYALLSYVCLGMFGGFGSEGFDGDGAAPYDDDLRLRRRDSLRQFVEHCSDDPIDLLNGEPQSDFARFCESKHHLLVHPDIHSSLLGEFCGRDALLGSWQPSSPLYEPFVTMCSLVWMLHKLAMAFDRAVEIFQVQQGVDFSMVFMENVVWRRTLSGSDARTKPKVGFTVVPGFRLGAAVIQSIPQLRRSWHRLGCIYKIMIFDLKKARICLYSFH</sequence>
<organism evidence="5">
    <name type="scientific">Anthurium amnicola</name>
    <dbReference type="NCBI Taxonomy" id="1678845"/>
    <lineage>
        <taxon>Eukaryota</taxon>
        <taxon>Viridiplantae</taxon>
        <taxon>Streptophyta</taxon>
        <taxon>Embryophyta</taxon>
        <taxon>Tracheophyta</taxon>
        <taxon>Spermatophyta</taxon>
        <taxon>Magnoliopsida</taxon>
        <taxon>Liliopsida</taxon>
        <taxon>Araceae</taxon>
        <taxon>Pothoideae</taxon>
        <taxon>Potheae</taxon>
        <taxon>Anthurium</taxon>
    </lineage>
</organism>
<dbReference type="InterPro" id="IPR056813">
    <property type="entry name" value="GIL1_IRKI_C"/>
</dbReference>
<dbReference type="Pfam" id="PF04859">
    <property type="entry name" value="DUF641"/>
    <property type="match status" value="1"/>
</dbReference>
<feature type="compositionally biased region" description="Basic and acidic residues" evidence="2">
    <location>
        <begin position="53"/>
        <end position="62"/>
    </location>
</feature>
<dbReference type="Pfam" id="PF24994">
    <property type="entry name" value="GIL1_IRKI_C"/>
    <property type="match status" value="1"/>
</dbReference>
<proteinExistence type="predicted"/>
<dbReference type="PANTHER" id="PTHR31161">
    <property type="entry name" value="PROTEIN GRAVITROPIC IN THE LIGHT 1"/>
    <property type="match status" value="1"/>
</dbReference>
<dbReference type="InterPro" id="IPR006943">
    <property type="entry name" value="DUF641_pln"/>
</dbReference>
<evidence type="ECO:0000256" key="2">
    <source>
        <dbReference type="SAM" id="MobiDB-lite"/>
    </source>
</evidence>
<evidence type="ECO:0000259" key="3">
    <source>
        <dbReference type="Pfam" id="PF04859"/>
    </source>
</evidence>
<dbReference type="GO" id="GO:0009959">
    <property type="term" value="P:negative gravitropism"/>
    <property type="evidence" value="ECO:0007669"/>
    <property type="project" value="InterPro"/>
</dbReference>
<feature type="domain" description="GIL1/IRKI C-terminal" evidence="4">
    <location>
        <begin position="416"/>
        <end position="467"/>
    </location>
</feature>
<feature type="coiled-coil region" evidence="1">
    <location>
        <begin position="180"/>
        <end position="214"/>
    </location>
</feature>
<dbReference type="EMBL" id="GDJX01014979">
    <property type="protein sequence ID" value="JAT52957.1"/>
    <property type="molecule type" value="Transcribed_RNA"/>
</dbReference>
<keyword evidence="1" id="KW-0175">Coiled coil</keyword>
<evidence type="ECO:0000259" key="4">
    <source>
        <dbReference type="Pfam" id="PF24994"/>
    </source>
</evidence>
<feature type="domain" description="DUF641" evidence="3">
    <location>
        <begin position="84"/>
        <end position="214"/>
    </location>
</feature>
<evidence type="ECO:0000256" key="1">
    <source>
        <dbReference type="SAM" id="Coils"/>
    </source>
</evidence>
<protein>
    <submittedName>
        <fullName evidence="5">Cell cycle progression protein 1</fullName>
    </submittedName>
</protein>
<feature type="region of interest" description="Disordered" evidence="2">
    <location>
        <begin position="19"/>
        <end position="38"/>
    </location>
</feature>
<gene>
    <name evidence="5" type="primary">CCPG1_1</name>
    <name evidence="5" type="ORF">g.113657</name>
</gene>
<accession>A0A1D1YEA3</accession>
<dbReference type="InterPro" id="IPR040225">
    <property type="entry name" value="GIL1-like"/>
</dbReference>